<evidence type="ECO:0000256" key="1">
    <source>
        <dbReference type="SAM" id="MobiDB-lite"/>
    </source>
</evidence>
<organism evidence="2 3">
    <name type="scientific">Halomicrobium mukohataei</name>
    <dbReference type="NCBI Taxonomy" id="57705"/>
    <lineage>
        <taxon>Archaea</taxon>
        <taxon>Methanobacteriati</taxon>
        <taxon>Methanobacteriota</taxon>
        <taxon>Stenosarchaea group</taxon>
        <taxon>Halobacteria</taxon>
        <taxon>Halobacteriales</taxon>
        <taxon>Haloarculaceae</taxon>
        <taxon>Halomicrobium</taxon>
    </lineage>
</organism>
<dbReference type="OMA" id="TCGDPLF"/>
<dbReference type="NCBIfam" id="NF009143">
    <property type="entry name" value="PRK12495.1-4"/>
    <property type="match status" value="1"/>
</dbReference>
<dbReference type="PANTHER" id="PTHR16537">
    <property type="entry name" value="SJOEGREN SYNDROME/SCLERODERMA AUTOANTIGEN 1"/>
    <property type="match status" value="1"/>
</dbReference>
<gene>
    <name evidence="2" type="ORF">E5139_07180</name>
</gene>
<dbReference type="InterPro" id="IPR051888">
    <property type="entry name" value="UPF0148_domain"/>
</dbReference>
<feature type="compositionally biased region" description="Basic and acidic residues" evidence="1">
    <location>
        <begin position="1"/>
        <end position="27"/>
    </location>
</feature>
<evidence type="ECO:0008006" key="4">
    <source>
        <dbReference type="Google" id="ProtNLM"/>
    </source>
</evidence>
<dbReference type="Pfam" id="PF06677">
    <property type="entry name" value="Auto_anti-p27"/>
    <property type="match status" value="1"/>
</dbReference>
<reference evidence="2 3" key="2">
    <citation type="submission" date="2019-04" db="EMBL/GenBank/DDBJ databases">
        <authorList>
            <person name="Yang S."/>
            <person name="Wei W."/>
        </authorList>
    </citation>
    <scope>NUCLEOTIDE SEQUENCE [LARGE SCALE GENOMIC DNA]</scope>
    <source>
        <strain evidence="3">ZP60</strain>
    </source>
</reference>
<dbReference type="EMBL" id="CP039375">
    <property type="protein sequence ID" value="QCD65429.1"/>
    <property type="molecule type" value="Genomic_DNA"/>
</dbReference>
<dbReference type="Proteomes" id="UP000297053">
    <property type="component" value="Chromosome"/>
</dbReference>
<reference evidence="2 3" key="1">
    <citation type="submission" date="2019-04" db="EMBL/GenBank/DDBJ databases">
        <title>Complete genome sequence of Arthrobacter sp. ZXY-2 associated with effective atrazine degradation and salt adaptation.</title>
        <authorList>
            <person name="Zhao X."/>
        </authorList>
    </citation>
    <scope>NUCLEOTIDE SEQUENCE [LARGE SCALE GENOMIC DNA]</scope>
    <source>
        <strain evidence="3">ZP60</strain>
    </source>
</reference>
<feature type="region of interest" description="Disordered" evidence="1">
    <location>
        <begin position="56"/>
        <end position="244"/>
    </location>
</feature>
<evidence type="ECO:0000313" key="2">
    <source>
        <dbReference type="EMBL" id="QCD65429.1"/>
    </source>
</evidence>
<name>A0A4D6KEY3_9EURY</name>
<evidence type="ECO:0000313" key="3">
    <source>
        <dbReference type="Proteomes" id="UP000297053"/>
    </source>
</evidence>
<dbReference type="AlphaFoldDB" id="A0A4D6KEY3"/>
<proteinExistence type="predicted"/>
<dbReference type="RefSeq" id="WP_015761781.1">
    <property type="nucleotide sequence ID" value="NZ_CP039375.1"/>
</dbReference>
<dbReference type="PANTHER" id="PTHR16537:SF1">
    <property type="entry name" value="PROTEIN ZNRD2"/>
    <property type="match status" value="1"/>
</dbReference>
<dbReference type="InterPro" id="IPR009563">
    <property type="entry name" value="SSSCA1"/>
</dbReference>
<feature type="compositionally biased region" description="Basic and acidic residues" evidence="1">
    <location>
        <begin position="212"/>
        <end position="244"/>
    </location>
</feature>
<protein>
    <recommendedName>
        <fullName evidence="4">Sjogrens syndrome scleroderma autoantigen 1</fullName>
    </recommendedName>
</protein>
<dbReference type="GeneID" id="42178706"/>
<sequence length="244" mass="26038">MSDFDKETEREKLREKYGDAESDREATEQMSDLLLKGATMTNAHCNNCGDPIFRYDGQEFCPTCQQPVDRGDDAGDDTGDNIEVTTPSDDATVQFGDADDQQPASEAGSQQPPRASEADSRQPTGGRPSSAGAGQNQRDTATVDGRHDATGPAPEESADPRSAPSVDPAATSTQPAGRSGGAADDPRSGAPDSVDEQLQNARGLLVQTVEQYARRARDADSPRQAREYLEAAREAAETLDATRY</sequence>
<dbReference type="KEGG" id="halz:E5139_07180"/>
<feature type="compositionally biased region" description="Polar residues" evidence="1">
    <location>
        <begin position="102"/>
        <end position="113"/>
    </location>
</feature>
<accession>A0A4D6KEY3</accession>
<feature type="region of interest" description="Disordered" evidence="1">
    <location>
        <begin position="1"/>
        <end position="32"/>
    </location>
</feature>